<comment type="caution">
    <text evidence="2">The sequence shown here is derived from an EMBL/GenBank/DDBJ whole genome shotgun (WGS) entry which is preliminary data.</text>
</comment>
<dbReference type="PROSITE" id="PS50297">
    <property type="entry name" value="ANK_REP_REGION"/>
    <property type="match status" value="2"/>
</dbReference>
<evidence type="ECO:0000256" key="1">
    <source>
        <dbReference type="PROSITE-ProRule" id="PRU00023"/>
    </source>
</evidence>
<keyword evidence="3" id="KW-1185">Reference proteome</keyword>
<dbReference type="PANTHER" id="PTHR47303">
    <property type="match status" value="1"/>
</dbReference>
<organism evidence="2 3">
    <name type="scientific">Lactuca sativa</name>
    <name type="common">Garden lettuce</name>
    <dbReference type="NCBI Taxonomy" id="4236"/>
    <lineage>
        <taxon>Eukaryota</taxon>
        <taxon>Viridiplantae</taxon>
        <taxon>Streptophyta</taxon>
        <taxon>Embryophyta</taxon>
        <taxon>Tracheophyta</taxon>
        <taxon>Spermatophyta</taxon>
        <taxon>Magnoliopsida</taxon>
        <taxon>eudicotyledons</taxon>
        <taxon>Gunneridae</taxon>
        <taxon>Pentapetalae</taxon>
        <taxon>asterids</taxon>
        <taxon>campanulids</taxon>
        <taxon>Asterales</taxon>
        <taxon>Asteraceae</taxon>
        <taxon>Cichorioideae</taxon>
        <taxon>Cichorieae</taxon>
        <taxon>Lactucinae</taxon>
        <taxon>Lactuca</taxon>
    </lineage>
</organism>
<feature type="repeat" description="ANK" evidence="1">
    <location>
        <begin position="124"/>
        <end position="150"/>
    </location>
</feature>
<dbReference type="InterPro" id="IPR002110">
    <property type="entry name" value="Ankyrin_rpt"/>
</dbReference>
<feature type="repeat" description="ANK" evidence="1">
    <location>
        <begin position="90"/>
        <end position="114"/>
    </location>
</feature>
<evidence type="ECO:0000313" key="2">
    <source>
        <dbReference type="EMBL" id="KAJ0198546.1"/>
    </source>
</evidence>
<accession>A0A9R1X435</accession>
<dbReference type="SUPFAM" id="SSF48403">
    <property type="entry name" value="Ankyrin repeat"/>
    <property type="match status" value="1"/>
</dbReference>
<name>A0A9R1X435_LACSA</name>
<dbReference type="Proteomes" id="UP000235145">
    <property type="component" value="Unassembled WGS sequence"/>
</dbReference>
<evidence type="ECO:0000313" key="3">
    <source>
        <dbReference type="Proteomes" id="UP000235145"/>
    </source>
</evidence>
<keyword evidence="1" id="KW-0040">ANK repeat</keyword>
<dbReference type="PANTHER" id="PTHR47303:SF1">
    <property type="entry name" value="NF-KAPPA-B INHIBITOR BETA"/>
    <property type="match status" value="1"/>
</dbReference>
<protein>
    <recommendedName>
        <fullName evidence="4">PGG domain-containing protein</fullName>
    </recommendedName>
</protein>
<gene>
    <name evidence="2" type="ORF">LSAT_V11C700362910</name>
</gene>
<dbReference type="InterPro" id="IPR036770">
    <property type="entry name" value="Ankyrin_rpt-contain_sf"/>
</dbReference>
<proteinExistence type="predicted"/>
<sequence length="178" mass="19931">MEALQGQPTERKGKLTKVERNKQLCKAIVEYRWDDVESMINEDKGVITEAIDSDGNMILHIVVEMGSNYFVSEMLSKIEDVKLPKMKNKYGSTTLHIAAIVGNKEAAKLLIKKNKVLLDATDFKGETPLHKAFENMHLSTIEYLLKVANDDGKPKLEVDVKKGINVLVNAISAKQYGK</sequence>
<reference evidence="2 3" key="1">
    <citation type="journal article" date="2017" name="Nat. Commun.">
        <title>Genome assembly with in vitro proximity ligation data and whole-genome triplication in lettuce.</title>
        <authorList>
            <person name="Reyes-Chin-Wo S."/>
            <person name="Wang Z."/>
            <person name="Yang X."/>
            <person name="Kozik A."/>
            <person name="Arikit S."/>
            <person name="Song C."/>
            <person name="Xia L."/>
            <person name="Froenicke L."/>
            <person name="Lavelle D.O."/>
            <person name="Truco M.J."/>
            <person name="Xia R."/>
            <person name="Zhu S."/>
            <person name="Xu C."/>
            <person name="Xu H."/>
            <person name="Xu X."/>
            <person name="Cox K."/>
            <person name="Korf I."/>
            <person name="Meyers B.C."/>
            <person name="Michelmore R.W."/>
        </authorList>
    </citation>
    <scope>NUCLEOTIDE SEQUENCE [LARGE SCALE GENOMIC DNA]</scope>
    <source>
        <strain evidence="3">cv. Salinas</strain>
        <tissue evidence="2">Seedlings</tissue>
    </source>
</reference>
<dbReference type="Pfam" id="PF12796">
    <property type="entry name" value="Ank_2"/>
    <property type="match status" value="1"/>
</dbReference>
<evidence type="ECO:0008006" key="4">
    <source>
        <dbReference type="Google" id="ProtNLM"/>
    </source>
</evidence>
<dbReference type="PROSITE" id="PS50088">
    <property type="entry name" value="ANK_REPEAT"/>
    <property type="match status" value="2"/>
</dbReference>
<dbReference type="SMART" id="SM00248">
    <property type="entry name" value="ANK"/>
    <property type="match status" value="3"/>
</dbReference>
<dbReference type="AlphaFoldDB" id="A0A9R1X435"/>
<dbReference type="EMBL" id="NBSK02000007">
    <property type="protein sequence ID" value="KAJ0198546.1"/>
    <property type="molecule type" value="Genomic_DNA"/>
</dbReference>
<dbReference type="Gene3D" id="1.25.40.20">
    <property type="entry name" value="Ankyrin repeat-containing domain"/>
    <property type="match status" value="1"/>
</dbReference>